<evidence type="ECO:0000313" key="1">
    <source>
        <dbReference type="EMBL" id="RPA88838.1"/>
    </source>
</evidence>
<organism evidence="1 2">
    <name type="scientific">Choiromyces venosus 120613-1</name>
    <dbReference type="NCBI Taxonomy" id="1336337"/>
    <lineage>
        <taxon>Eukaryota</taxon>
        <taxon>Fungi</taxon>
        <taxon>Dikarya</taxon>
        <taxon>Ascomycota</taxon>
        <taxon>Pezizomycotina</taxon>
        <taxon>Pezizomycetes</taxon>
        <taxon>Pezizales</taxon>
        <taxon>Tuberaceae</taxon>
        <taxon>Choiromyces</taxon>
    </lineage>
</organism>
<dbReference type="AlphaFoldDB" id="A0A3N4IVK5"/>
<evidence type="ECO:0000313" key="2">
    <source>
        <dbReference type="Proteomes" id="UP000276215"/>
    </source>
</evidence>
<dbReference type="EMBL" id="ML120653">
    <property type="protein sequence ID" value="RPA88838.1"/>
    <property type="molecule type" value="Genomic_DNA"/>
</dbReference>
<name>A0A3N4IVK5_9PEZI</name>
<accession>A0A3N4IVK5</accession>
<proteinExistence type="predicted"/>
<gene>
    <name evidence="1" type="ORF">L873DRAFT_1823924</name>
</gene>
<protein>
    <submittedName>
        <fullName evidence="1">Uncharacterized protein</fullName>
    </submittedName>
</protein>
<reference evidence="1 2" key="1">
    <citation type="journal article" date="2018" name="Nat. Ecol. Evol.">
        <title>Pezizomycetes genomes reveal the molecular basis of ectomycorrhizal truffle lifestyle.</title>
        <authorList>
            <person name="Murat C."/>
            <person name="Payen T."/>
            <person name="Noel B."/>
            <person name="Kuo A."/>
            <person name="Morin E."/>
            <person name="Chen J."/>
            <person name="Kohler A."/>
            <person name="Krizsan K."/>
            <person name="Balestrini R."/>
            <person name="Da Silva C."/>
            <person name="Montanini B."/>
            <person name="Hainaut M."/>
            <person name="Levati E."/>
            <person name="Barry K.W."/>
            <person name="Belfiori B."/>
            <person name="Cichocki N."/>
            <person name="Clum A."/>
            <person name="Dockter R.B."/>
            <person name="Fauchery L."/>
            <person name="Guy J."/>
            <person name="Iotti M."/>
            <person name="Le Tacon F."/>
            <person name="Lindquist E.A."/>
            <person name="Lipzen A."/>
            <person name="Malagnac F."/>
            <person name="Mello A."/>
            <person name="Molinier V."/>
            <person name="Miyauchi S."/>
            <person name="Poulain J."/>
            <person name="Riccioni C."/>
            <person name="Rubini A."/>
            <person name="Sitrit Y."/>
            <person name="Splivallo R."/>
            <person name="Traeger S."/>
            <person name="Wang M."/>
            <person name="Zifcakova L."/>
            <person name="Wipf D."/>
            <person name="Zambonelli A."/>
            <person name="Paolocci F."/>
            <person name="Nowrousian M."/>
            <person name="Ottonello S."/>
            <person name="Baldrian P."/>
            <person name="Spatafora J.W."/>
            <person name="Henrissat B."/>
            <person name="Nagy L.G."/>
            <person name="Aury J.M."/>
            <person name="Wincker P."/>
            <person name="Grigoriev I.V."/>
            <person name="Bonfante P."/>
            <person name="Martin F.M."/>
        </authorList>
    </citation>
    <scope>NUCLEOTIDE SEQUENCE [LARGE SCALE GENOMIC DNA]</scope>
    <source>
        <strain evidence="1 2">120613-1</strain>
    </source>
</reference>
<keyword evidence="2" id="KW-1185">Reference proteome</keyword>
<sequence>MFFLPPYQPVNPGSFLNSLVYSRNFSDNQTCLTVYSRYVGFKLSDKAKTYSIQTDQ</sequence>
<dbReference type="Proteomes" id="UP000276215">
    <property type="component" value="Unassembled WGS sequence"/>
</dbReference>